<proteinExistence type="inferred from homology"/>
<evidence type="ECO:0000256" key="1">
    <source>
        <dbReference type="ARBA" id="ARBA00001933"/>
    </source>
</evidence>
<dbReference type="InterPro" id="IPR050477">
    <property type="entry name" value="GrpII_AminoAcid_Decarb"/>
</dbReference>
<evidence type="ECO:0000256" key="6">
    <source>
        <dbReference type="PIRSR" id="PIRSR602129-50"/>
    </source>
</evidence>
<dbReference type="InterPro" id="IPR015421">
    <property type="entry name" value="PyrdxlP-dep_Trfase_major"/>
</dbReference>
<dbReference type="GO" id="GO:0019752">
    <property type="term" value="P:carboxylic acid metabolic process"/>
    <property type="evidence" value="ECO:0007669"/>
    <property type="project" value="InterPro"/>
</dbReference>
<comment type="cofactor">
    <cofactor evidence="1 6 7">
        <name>pyridoxal 5'-phosphate</name>
        <dbReference type="ChEBI" id="CHEBI:597326"/>
    </cofactor>
</comment>
<comment type="similarity">
    <text evidence="5">Belongs to the group II decarboxylase family. Sphingosine-1-phosphate lyase subfamily.</text>
</comment>
<dbReference type="InterPro" id="IPR015424">
    <property type="entry name" value="PyrdxlP-dep_Trfase"/>
</dbReference>
<dbReference type="Pfam" id="PF00282">
    <property type="entry name" value="Pyridoxal_deC"/>
    <property type="match status" value="1"/>
</dbReference>
<dbReference type="EMBL" id="CAADEX010000012">
    <property type="protein sequence ID" value="VFJ46078.1"/>
    <property type="molecule type" value="Genomic_DNA"/>
</dbReference>
<organism evidence="8">
    <name type="scientific">Candidatus Kentrum sp. DK</name>
    <dbReference type="NCBI Taxonomy" id="2126562"/>
    <lineage>
        <taxon>Bacteria</taxon>
        <taxon>Pseudomonadati</taxon>
        <taxon>Pseudomonadota</taxon>
        <taxon>Gammaproteobacteria</taxon>
        <taxon>Candidatus Kentrum</taxon>
    </lineage>
</organism>
<dbReference type="InterPro" id="IPR002129">
    <property type="entry name" value="PyrdxlP-dep_de-COase"/>
</dbReference>
<feature type="modified residue" description="N6-(pyridoxal phosphate)lysine" evidence="6">
    <location>
        <position position="242"/>
    </location>
</feature>
<dbReference type="Gene3D" id="3.90.1150.10">
    <property type="entry name" value="Aspartate Aminotransferase, domain 1"/>
    <property type="match status" value="1"/>
</dbReference>
<keyword evidence="4 7" id="KW-0456">Lyase</keyword>
<gene>
    <name evidence="8" type="ORF">BECKDK2373B_GA0170837_101224</name>
</gene>
<evidence type="ECO:0000256" key="5">
    <source>
        <dbReference type="ARBA" id="ARBA00038302"/>
    </source>
</evidence>
<dbReference type="InterPro" id="IPR021115">
    <property type="entry name" value="Pyridoxal-P_BS"/>
</dbReference>
<evidence type="ECO:0000256" key="7">
    <source>
        <dbReference type="RuleBase" id="RU000382"/>
    </source>
</evidence>
<evidence type="ECO:0000256" key="4">
    <source>
        <dbReference type="ARBA" id="ARBA00023239"/>
    </source>
</evidence>
<dbReference type="AlphaFoldDB" id="A0A450S348"/>
<name>A0A450S348_9GAMM</name>
<dbReference type="GO" id="GO:0004068">
    <property type="term" value="F:aspartate 1-decarboxylase activity"/>
    <property type="evidence" value="ECO:0007669"/>
    <property type="project" value="TreeGrafter"/>
</dbReference>
<dbReference type="PANTHER" id="PTHR42735">
    <property type="match status" value="1"/>
</dbReference>
<dbReference type="PANTHER" id="PTHR42735:SF6">
    <property type="entry name" value="SPHINGOSINE-1-PHOSPHATE LYASE 1"/>
    <property type="match status" value="1"/>
</dbReference>
<dbReference type="GO" id="GO:0030170">
    <property type="term" value="F:pyridoxal phosphate binding"/>
    <property type="evidence" value="ECO:0007669"/>
    <property type="project" value="InterPro"/>
</dbReference>
<dbReference type="GO" id="GO:0015937">
    <property type="term" value="P:coenzyme A biosynthetic process"/>
    <property type="evidence" value="ECO:0007669"/>
    <property type="project" value="TreeGrafter"/>
</dbReference>
<dbReference type="PROSITE" id="PS00392">
    <property type="entry name" value="DDC_GAD_HDC_YDC"/>
    <property type="match status" value="1"/>
</dbReference>
<evidence type="ECO:0000256" key="2">
    <source>
        <dbReference type="ARBA" id="ARBA00022793"/>
    </source>
</evidence>
<protein>
    <submittedName>
        <fullName evidence="8">Tyrosine decarboxylase/tyrosine decarboxylase / aspartate 1-decarboxylase</fullName>
    </submittedName>
</protein>
<dbReference type="Gene3D" id="3.40.640.10">
    <property type="entry name" value="Type I PLP-dependent aspartate aminotransferase-like (Major domain)"/>
    <property type="match status" value="1"/>
</dbReference>
<accession>A0A450S348</accession>
<dbReference type="InterPro" id="IPR020931">
    <property type="entry name" value="MfnA"/>
</dbReference>
<dbReference type="SUPFAM" id="SSF53383">
    <property type="entry name" value="PLP-dependent transferases"/>
    <property type="match status" value="1"/>
</dbReference>
<keyword evidence="2" id="KW-0210">Decarboxylase</keyword>
<dbReference type="InterPro" id="IPR015422">
    <property type="entry name" value="PyrdxlP-dep_Trfase_small"/>
</dbReference>
<reference evidence="8" key="1">
    <citation type="submission" date="2019-02" db="EMBL/GenBank/DDBJ databases">
        <authorList>
            <person name="Gruber-Vodicka R. H."/>
            <person name="Seah K. B. B."/>
        </authorList>
    </citation>
    <scope>NUCLEOTIDE SEQUENCE</scope>
    <source>
        <strain evidence="8">BECK_DK47</strain>
    </source>
</reference>
<keyword evidence="3 6" id="KW-0663">Pyridoxal phosphate</keyword>
<dbReference type="NCBIfam" id="TIGR03812">
    <property type="entry name" value="tyr_de_CO2_Arch"/>
    <property type="match status" value="1"/>
</dbReference>
<evidence type="ECO:0000256" key="3">
    <source>
        <dbReference type="ARBA" id="ARBA00022898"/>
    </source>
</evidence>
<sequence length="399" mass="43133">MFTAPAPDGSQFPNHSSTDEAVLEALGGYLNEDHVYREGRVVNSICSEPHPVGVEAFRRAISSNLGDNRVFPGSTRVERMTVRQIGHLLGNPQACGNLVSGGTEANILALLAAIGDREPRDELEVVAPESVHYSVDKAAAVLGIRLVKSRVDTRYRADVDDLAQCITERTVAIVATAGTSELGAVDDIPAIADVATQHALYFHVDAATGGFLIPFARALGYDLPAFDFALAGVDSITVDPHKYGLAPIPAGCIVFRSEGHRSRVRFASHYIGTRTHTTIGGTRSGAAAAAVYAVLNRLGFEGFVEHTRRLFDVRDYLVSLLHQQAHSLLIPPQLSIVAVRCKNPASVLARLEAHGWIASLSKRQQALRIVVHHHLQHRHLSRFVSALTELAAQPEQVLI</sequence>
<evidence type="ECO:0000313" key="8">
    <source>
        <dbReference type="EMBL" id="VFJ46078.1"/>
    </source>
</evidence>